<feature type="transmembrane region" description="Helical" evidence="1">
    <location>
        <begin position="140"/>
        <end position="158"/>
    </location>
</feature>
<keyword evidence="1" id="KW-0472">Membrane</keyword>
<comment type="caution">
    <text evidence="2">The sequence shown here is derived from an EMBL/GenBank/DDBJ whole genome shotgun (WGS) entry which is preliminary data.</text>
</comment>
<name>A0A7C4BBX4_THEPE</name>
<accession>A0A7C4BBX4</accession>
<evidence type="ECO:0000313" key="2">
    <source>
        <dbReference type="EMBL" id="HGI44154.1"/>
    </source>
</evidence>
<sequence>MRAPLLLVLATALLPLLAAQPDSALVVVHPITSSLNLSAGEVAPLAFVIQNLGGDIAANVTVTLTASGCAQLLSWNGTWEKNLAVSLGDLAPGSAKRLVVQVRCQGERGSIIATAYGDNVDPAFASATVSARSSSEAQPLVLLPLAAVMLVAMTYALARSRKKGKRR</sequence>
<dbReference type="AlphaFoldDB" id="A0A7C4BBX4"/>
<protein>
    <recommendedName>
        <fullName evidence="3">CARDB domain-containing protein</fullName>
    </recommendedName>
</protein>
<dbReference type="EMBL" id="DTFI01000199">
    <property type="protein sequence ID" value="HGI44154.1"/>
    <property type="molecule type" value="Genomic_DNA"/>
</dbReference>
<keyword evidence="1" id="KW-1133">Transmembrane helix</keyword>
<reference evidence="2" key="1">
    <citation type="journal article" date="2020" name="mSystems">
        <title>Genome- and Community-Level Interaction Insights into Carbon Utilization and Element Cycling Functions of Hydrothermarchaeota in Hydrothermal Sediment.</title>
        <authorList>
            <person name="Zhou Z."/>
            <person name="Liu Y."/>
            <person name="Xu W."/>
            <person name="Pan J."/>
            <person name="Luo Z.H."/>
            <person name="Li M."/>
        </authorList>
    </citation>
    <scope>NUCLEOTIDE SEQUENCE [LARGE SCALE GENOMIC DNA]</scope>
    <source>
        <strain evidence="2">SpSt-735</strain>
    </source>
</reference>
<gene>
    <name evidence="2" type="ORF">ENV17_07205</name>
</gene>
<keyword evidence="1" id="KW-0812">Transmembrane</keyword>
<evidence type="ECO:0008006" key="3">
    <source>
        <dbReference type="Google" id="ProtNLM"/>
    </source>
</evidence>
<proteinExistence type="predicted"/>
<evidence type="ECO:0000256" key="1">
    <source>
        <dbReference type="SAM" id="Phobius"/>
    </source>
</evidence>
<organism evidence="2">
    <name type="scientific">Thermofilum pendens</name>
    <dbReference type="NCBI Taxonomy" id="2269"/>
    <lineage>
        <taxon>Archaea</taxon>
        <taxon>Thermoproteota</taxon>
        <taxon>Thermoprotei</taxon>
        <taxon>Thermofilales</taxon>
        <taxon>Thermofilaceae</taxon>
        <taxon>Thermofilum</taxon>
    </lineage>
</organism>